<reference evidence="1 2" key="1">
    <citation type="submission" date="2022-06" db="EMBL/GenBank/DDBJ databases">
        <title>Sequencing the genomes of 1000 actinobacteria strains.</title>
        <authorList>
            <person name="Klenk H.-P."/>
        </authorList>
    </citation>
    <scope>NUCLEOTIDE SEQUENCE [LARGE SCALE GENOMIC DNA]</scope>
    <source>
        <strain evidence="1 2">DSM 41656</strain>
    </source>
</reference>
<gene>
    <name evidence="1" type="ORF">FHR36_007684</name>
</gene>
<accession>A0ABT1JAJ7</accession>
<dbReference type="RefSeq" id="WP_253804828.1">
    <property type="nucleotide sequence ID" value="NZ_BAAAUB010000012.1"/>
</dbReference>
<name>A0ABT1JAJ7_9ACTN</name>
<organism evidence="1 2">
    <name type="scientific">Kitasatospora paracochleata</name>
    <dbReference type="NCBI Taxonomy" id="58354"/>
    <lineage>
        <taxon>Bacteria</taxon>
        <taxon>Bacillati</taxon>
        <taxon>Actinomycetota</taxon>
        <taxon>Actinomycetes</taxon>
        <taxon>Kitasatosporales</taxon>
        <taxon>Streptomycetaceae</taxon>
        <taxon>Kitasatospora</taxon>
    </lineage>
</organism>
<evidence type="ECO:0000313" key="1">
    <source>
        <dbReference type="EMBL" id="MCP2314483.1"/>
    </source>
</evidence>
<proteinExistence type="predicted"/>
<dbReference type="Proteomes" id="UP001206483">
    <property type="component" value="Unassembled WGS sequence"/>
</dbReference>
<dbReference type="EMBL" id="JAMZDX010000009">
    <property type="protein sequence ID" value="MCP2314483.1"/>
    <property type="molecule type" value="Genomic_DNA"/>
</dbReference>
<evidence type="ECO:0000313" key="2">
    <source>
        <dbReference type="Proteomes" id="UP001206483"/>
    </source>
</evidence>
<protein>
    <submittedName>
        <fullName evidence="1">Uncharacterized protein</fullName>
    </submittedName>
</protein>
<keyword evidence="2" id="KW-1185">Reference proteome</keyword>
<comment type="caution">
    <text evidence="1">The sequence shown here is derived from an EMBL/GenBank/DDBJ whole genome shotgun (WGS) entry which is preliminary data.</text>
</comment>
<dbReference type="Pfam" id="PF21813">
    <property type="entry name" value="DUF6882"/>
    <property type="match status" value="1"/>
</dbReference>
<dbReference type="InterPro" id="IPR049249">
    <property type="entry name" value="DUF6882"/>
</dbReference>
<sequence>MVEDGTRHDHSAWEAVVLAARERARARQALMVERYSLSGDVQYAWSMDDARMTWSRGGQVFLTGRITMIGSVSLDRGTWLWAWANDSLPRAVVGDIEEVRRFGEAGGFPVLPWQGFDYHPELVAEARMVAASVLDADGLWAESTDGMQFHFLLHDLTRVGGGA</sequence>